<keyword evidence="9" id="KW-0472">Membrane</keyword>
<keyword evidence="12" id="KW-1185">Reference proteome</keyword>
<dbReference type="InterPro" id="IPR051547">
    <property type="entry name" value="TDP2-like"/>
</dbReference>
<dbReference type="RefSeq" id="WP_206962963.1">
    <property type="nucleotide sequence ID" value="NZ_BAAAJJ010000015.1"/>
</dbReference>
<dbReference type="PANTHER" id="PTHR15822:SF4">
    <property type="entry name" value="TYROSYL-DNA PHOSPHODIESTERASE 2"/>
    <property type="match status" value="1"/>
</dbReference>
<comment type="cofactor">
    <cofactor evidence="2">
        <name>Mg(2+)</name>
        <dbReference type="ChEBI" id="CHEBI:18420"/>
    </cofactor>
</comment>
<dbReference type="PANTHER" id="PTHR15822">
    <property type="entry name" value="TRAF AND TNF RECEPTOR-ASSOCIATED PROTEIN"/>
    <property type="match status" value="1"/>
</dbReference>
<evidence type="ECO:0000256" key="7">
    <source>
        <dbReference type="ARBA" id="ARBA00022842"/>
    </source>
</evidence>
<feature type="transmembrane region" description="Helical" evidence="9">
    <location>
        <begin position="20"/>
        <end position="38"/>
    </location>
</feature>
<evidence type="ECO:0000256" key="3">
    <source>
        <dbReference type="ARBA" id="ARBA00022722"/>
    </source>
</evidence>
<dbReference type="GO" id="GO:0046872">
    <property type="term" value="F:metal ion binding"/>
    <property type="evidence" value="ECO:0007669"/>
    <property type="project" value="UniProtKB-KW"/>
</dbReference>
<dbReference type="AlphaFoldDB" id="A0A939JEX8"/>
<keyword evidence="9" id="KW-1133">Transmembrane helix</keyword>
<dbReference type="GO" id="GO:0004519">
    <property type="term" value="F:endonuclease activity"/>
    <property type="evidence" value="ECO:0007669"/>
    <property type="project" value="UniProtKB-KW"/>
</dbReference>
<dbReference type="Pfam" id="PF03372">
    <property type="entry name" value="Exo_endo_phos"/>
    <property type="match status" value="1"/>
</dbReference>
<evidence type="ECO:0000256" key="4">
    <source>
        <dbReference type="ARBA" id="ARBA00022723"/>
    </source>
</evidence>
<keyword evidence="11" id="KW-0255">Endonuclease</keyword>
<dbReference type="EMBL" id="JAFLRJ010000157">
    <property type="protein sequence ID" value="MBO0513541.1"/>
    <property type="molecule type" value="Genomic_DNA"/>
</dbReference>
<keyword evidence="3" id="KW-0540">Nuclease</keyword>
<evidence type="ECO:0000313" key="12">
    <source>
        <dbReference type="Proteomes" id="UP000664167"/>
    </source>
</evidence>
<dbReference type="SUPFAM" id="SSF56219">
    <property type="entry name" value="DNase I-like"/>
    <property type="match status" value="1"/>
</dbReference>
<comment type="cofactor">
    <cofactor evidence="1">
        <name>Mn(2+)</name>
        <dbReference type="ChEBI" id="CHEBI:29035"/>
    </cofactor>
</comment>
<evidence type="ECO:0000256" key="8">
    <source>
        <dbReference type="ARBA" id="ARBA00023204"/>
    </source>
</evidence>
<proteinExistence type="predicted"/>
<dbReference type="InterPro" id="IPR005135">
    <property type="entry name" value="Endo/exonuclease/phosphatase"/>
</dbReference>
<keyword evidence="8" id="KW-0234">DNA repair</keyword>
<dbReference type="Gene3D" id="3.60.10.10">
    <property type="entry name" value="Endonuclease/exonuclease/phosphatase"/>
    <property type="match status" value="1"/>
</dbReference>
<gene>
    <name evidence="11" type="ORF">J0695_17290</name>
</gene>
<evidence type="ECO:0000256" key="5">
    <source>
        <dbReference type="ARBA" id="ARBA00022763"/>
    </source>
</evidence>
<evidence type="ECO:0000256" key="1">
    <source>
        <dbReference type="ARBA" id="ARBA00001936"/>
    </source>
</evidence>
<evidence type="ECO:0000313" key="11">
    <source>
        <dbReference type="EMBL" id="MBO0513541.1"/>
    </source>
</evidence>
<sequence>MRRHTGLNMLRPRNWTRRTAIPLMCVVVVAVALLSIHHPTQKITGRQLRIATWNMCDIKPWGCPNTGSNLQKVMELKRLATVDGAQVILVQETCSSDLERARKGLGHGWSSVLRPYVNADKNGKRSTMACTVGNRGTAGFGILASTALSRVSEVSSPEPTVGMQRGIICASVAAQNLRVCNAHLTLPGSDLAHPHREYRADELKILVKAAAGDRTVFGGDFNSTPPDPGDPGSWIWPQETYSRYRECDQKDKNSRSGRTTHKTGHKLDYLFTALPRTGCTVRNTGASDHRALIMQIKISD</sequence>
<protein>
    <submittedName>
        <fullName evidence="11">Endonuclease/exonuclease/phosphatase family protein</fullName>
    </submittedName>
</protein>
<dbReference type="InterPro" id="IPR036691">
    <property type="entry name" value="Endo/exonu/phosph_ase_sf"/>
</dbReference>
<keyword evidence="4" id="KW-0479">Metal-binding</keyword>
<evidence type="ECO:0000259" key="10">
    <source>
        <dbReference type="Pfam" id="PF03372"/>
    </source>
</evidence>
<keyword evidence="5" id="KW-0227">DNA damage</keyword>
<keyword evidence="9" id="KW-0812">Transmembrane</keyword>
<dbReference type="GO" id="GO:0006281">
    <property type="term" value="P:DNA repair"/>
    <property type="evidence" value="ECO:0007669"/>
    <property type="project" value="UniProtKB-KW"/>
</dbReference>
<evidence type="ECO:0000256" key="9">
    <source>
        <dbReference type="SAM" id="Phobius"/>
    </source>
</evidence>
<accession>A0A939JEX8</accession>
<name>A0A939JEX8_9ACTN</name>
<dbReference type="Proteomes" id="UP000664167">
    <property type="component" value="Unassembled WGS sequence"/>
</dbReference>
<comment type="caution">
    <text evidence="11">The sequence shown here is derived from an EMBL/GenBank/DDBJ whole genome shotgun (WGS) entry which is preliminary data.</text>
</comment>
<feature type="domain" description="Endonuclease/exonuclease/phosphatase" evidence="10">
    <location>
        <begin position="52"/>
        <end position="289"/>
    </location>
</feature>
<evidence type="ECO:0000256" key="2">
    <source>
        <dbReference type="ARBA" id="ARBA00001946"/>
    </source>
</evidence>
<keyword evidence="6" id="KW-0378">Hydrolase</keyword>
<reference evidence="11" key="1">
    <citation type="submission" date="2021-03" db="EMBL/GenBank/DDBJ databases">
        <title>Streptomyces poriferae sp. nov., a novel marine sponge-derived Actinobacteria species with anti-MRSA activity.</title>
        <authorList>
            <person name="Sandoval-Powers M."/>
            <person name="Kralova S."/>
            <person name="Nguyen G.-S."/>
            <person name="Fawwal D."/>
            <person name="Degnes K."/>
            <person name="Klinkenberg G."/>
            <person name="Sletta H."/>
            <person name="Wentzel A."/>
            <person name="Liles M.R."/>
        </authorList>
    </citation>
    <scope>NUCLEOTIDE SEQUENCE</scope>
    <source>
        <strain evidence="11">DSM 41794</strain>
    </source>
</reference>
<keyword evidence="7" id="KW-0460">Magnesium</keyword>
<dbReference type="GO" id="GO:0016787">
    <property type="term" value="F:hydrolase activity"/>
    <property type="evidence" value="ECO:0007669"/>
    <property type="project" value="UniProtKB-KW"/>
</dbReference>
<organism evidence="11 12">
    <name type="scientific">Streptomyces beijiangensis</name>
    <dbReference type="NCBI Taxonomy" id="163361"/>
    <lineage>
        <taxon>Bacteria</taxon>
        <taxon>Bacillati</taxon>
        <taxon>Actinomycetota</taxon>
        <taxon>Actinomycetes</taxon>
        <taxon>Kitasatosporales</taxon>
        <taxon>Streptomycetaceae</taxon>
        <taxon>Streptomyces</taxon>
    </lineage>
</organism>
<evidence type="ECO:0000256" key="6">
    <source>
        <dbReference type="ARBA" id="ARBA00022801"/>
    </source>
</evidence>